<proteinExistence type="inferred from homology"/>
<dbReference type="Pfam" id="PF13335">
    <property type="entry name" value="Mg_chelatase_C"/>
    <property type="match status" value="1"/>
</dbReference>
<dbReference type="InterPro" id="IPR014721">
    <property type="entry name" value="Ribsml_uS5_D2-typ_fold_subgr"/>
</dbReference>
<evidence type="ECO:0000256" key="1">
    <source>
        <dbReference type="ARBA" id="ARBA00006354"/>
    </source>
</evidence>
<dbReference type="Gene3D" id="3.30.230.10">
    <property type="match status" value="1"/>
</dbReference>
<dbReference type="Pfam" id="PF13541">
    <property type="entry name" value="ChlI"/>
    <property type="match status" value="1"/>
</dbReference>
<dbReference type="InterPro" id="IPR020568">
    <property type="entry name" value="Ribosomal_Su5_D2-typ_SF"/>
</dbReference>
<dbReference type="InterPro" id="IPR045006">
    <property type="entry name" value="CHLI-like"/>
</dbReference>
<evidence type="ECO:0000259" key="2">
    <source>
        <dbReference type="SMART" id="SM00382"/>
    </source>
</evidence>
<name>A0ABP9TJH8_9MICC</name>
<dbReference type="SUPFAM" id="SSF54211">
    <property type="entry name" value="Ribosomal protein S5 domain 2-like"/>
    <property type="match status" value="1"/>
</dbReference>
<dbReference type="InterPro" id="IPR003593">
    <property type="entry name" value="AAA+_ATPase"/>
</dbReference>
<dbReference type="InterPro" id="IPR025158">
    <property type="entry name" value="Mg_chelat-rel_C"/>
</dbReference>
<dbReference type="InterPro" id="IPR000523">
    <property type="entry name" value="Mg_chelatse_chII-like_cat_dom"/>
</dbReference>
<dbReference type="EMBL" id="BAABLK010000008">
    <property type="protein sequence ID" value="GAA5225922.1"/>
    <property type="molecule type" value="Genomic_DNA"/>
</dbReference>
<comment type="caution">
    <text evidence="3">The sequence shown here is derived from an EMBL/GenBank/DDBJ whole genome shotgun (WGS) entry which is preliminary data.</text>
</comment>
<dbReference type="InterPro" id="IPR004482">
    <property type="entry name" value="Mg_chelat-rel"/>
</dbReference>
<sequence>MSLARTLGICLSGLEGQLIEIEADVGNGIPAFILLGLPDAALNESRERIRAAARNSGVPLPNRRLTVNLTPATVHKRGSGFDLAIVLAALAADRAITAPAGVVYVAELGLDGSLRPVSGVLPAVMSAVQAGYPNVVVASANESEAQLVTGARVRSYAHLSQVLADSGADPLALRFRARHEPPTKHGVRWPSAGSPQPDLSEVIGQAQGRYALEVAAAGGHHLLFTGPPGAGKTMLAQRLAGLLPDLGEAEALETTAVHSLAAGNTRITSLMRRPPFESPHHSASMVALIGGGSGIPRPGAASRAHQGVLFLDEAPEFSAVALDALRQPMESGVLTLHRAAGVACYPARFQLLLAANPCPCGRNLGKGTDCTCTPMARRRYLARLSGPLLDRVDMQLFVPQLTSKALAGHGGGEPSAVVAARVRVARAAAGERLRRWGIGTNSLVPGSVLRNELRLGPATVAGLNRATESLRLSARGYDRVLRLAWSIADLNSHACPTAADVEVALQLRQHGKGDVG</sequence>
<accession>A0ABP9TJH8</accession>
<dbReference type="Pfam" id="PF01078">
    <property type="entry name" value="Mg_chelatase"/>
    <property type="match status" value="1"/>
</dbReference>
<evidence type="ECO:0000313" key="4">
    <source>
        <dbReference type="Proteomes" id="UP001501257"/>
    </source>
</evidence>
<protein>
    <submittedName>
        <fullName evidence="3">YifB family Mg chelatase-like AAA ATPase</fullName>
    </submittedName>
</protein>
<dbReference type="Gene3D" id="3.40.50.300">
    <property type="entry name" value="P-loop containing nucleotide triphosphate hydrolases"/>
    <property type="match status" value="1"/>
</dbReference>
<dbReference type="SMART" id="SM00382">
    <property type="entry name" value="AAA"/>
    <property type="match status" value="1"/>
</dbReference>
<evidence type="ECO:0000313" key="3">
    <source>
        <dbReference type="EMBL" id="GAA5225922.1"/>
    </source>
</evidence>
<dbReference type="PANTHER" id="PTHR32039">
    <property type="entry name" value="MAGNESIUM-CHELATASE SUBUNIT CHLI"/>
    <property type="match status" value="1"/>
</dbReference>
<gene>
    <name evidence="3" type="ORF">GCM10025778_04520</name>
</gene>
<dbReference type="NCBIfam" id="TIGR00368">
    <property type="entry name" value="YifB family Mg chelatase-like AAA ATPase"/>
    <property type="match status" value="1"/>
</dbReference>
<organism evidence="3 4">
    <name type="scientific">Paeniglutamicibacter antarcticus</name>
    <dbReference type="NCBI Taxonomy" id="494023"/>
    <lineage>
        <taxon>Bacteria</taxon>
        <taxon>Bacillati</taxon>
        <taxon>Actinomycetota</taxon>
        <taxon>Actinomycetes</taxon>
        <taxon>Micrococcales</taxon>
        <taxon>Micrococcaceae</taxon>
        <taxon>Paeniglutamicibacter</taxon>
    </lineage>
</organism>
<dbReference type="RefSeq" id="WP_210100687.1">
    <property type="nucleotide sequence ID" value="NZ_BAABLK010000008.1"/>
</dbReference>
<dbReference type="InterPro" id="IPR027417">
    <property type="entry name" value="P-loop_NTPase"/>
</dbReference>
<comment type="similarity">
    <text evidence="1">Belongs to the Mg-chelatase subunits D/I family. ComM subfamily.</text>
</comment>
<dbReference type="Proteomes" id="UP001501257">
    <property type="component" value="Unassembled WGS sequence"/>
</dbReference>
<dbReference type="SUPFAM" id="SSF52540">
    <property type="entry name" value="P-loop containing nucleoside triphosphate hydrolases"/>
    <property type="match status" value="1"/>
</dbReference>
<feature type="domain" description="AAA+ ATPase" evidence="2">
    <location>
        <begin position="218"/>
        <end position="402"/>
    </location>
</feature>
<keyword evidence="4" id="KW-1185">Reference proteome</keyword>
<reference evidence="4" key="1">
    <citation type="journal article" date="2019" name="Int. J. Syst. Evol. Microbiol.">
        <title>The Global Catalogue of Microorganisms (GCM) 10K type strain sequencing project: providing services to taxonomists for standard genome sequencing and annotation.</title>
        <authorList>
            <consortium name="The Broad Institute Genomics Platform"/>
            <consortium name="The Broad Institute Genome Sequencing Center for Infectious Disease"/>
            <person name="Wu L."/>
            <person name="Ma J."/>
        </authorList>
    </citation>
    <scope>NUCLEOTIDE SEQUENCE [LARGE SCALE GENOMIC DNA]</scope>
    <source>
        <strain evidence="4">JCM 18952</strain>
    </source>
</reference>
<dbReference type="PANTHER" id="PTHR32039:SF7">
    <property type="entry name" value="COMPETENCE PROTEIN COMM"/>
    <property type="match status" value="1"/>
</dbReference>